<proteinExistence type="inferred from homology"/>
<gene>
    <name evidence="7" type="ORF">WMY93_022293</name>
</gene>
<evidence type="ECO:0000256" key="6">
    <source>
        <dbReference type="SAM" id="Phobius"/>
    </source>
</evidence>
<dbReference type="PANTHER" id="PTHR13999">
    <property type="entry name" value="INTERFERON INDUCIBLE TRANSMEMBRANE PROTEIN"/>
    <property type="match status" value="1"/>
</dbReference>
<protein>
    <submittedName>
        <fullName evidence="7">Uncharacterized protein</fullName>
    </submittedName>
</protein>
<accession>A0AAW0NJ01</accession>
<evidence type="ECO:0000256" key="3">
    <source>
        <dbReference type="ARBA" id="ARBA00022692"/>
    </source>
</evidence>
<comment type="similarity">
    <text evidence="2">Belongs to the CD225/Dispanin family.</text>
</comment>
<evidence type="ECO:0000313" key="7">
    <source>
        <dbReference type="EMBL" id="KAK7893141.1"/>
    </source>
</evidence>
<dbReference type="InterPro" id="IPR007593">
    <property type="entry name" value="CD225/Dispanin_fam"/>
</dbReference>
<keyword evidence="4 6" id="KW-1133">Transmembrane helix</keyword>
<dbReference type="GO" id="GO:0005886">
    <property type="term" value="C:plasma membrane"/>
    <property type="evidence" value="ECO:0007669"/>
    <property type="project" value="TreeGrafter"/>
</dbReference>
<keyword evidence="8" id="KW-1185">Reference proteome</keyword>
<dbReference type="Proteomes" id="UP001460270">
    <property type="component" value="Unassembled WGS sequence"/>
</dbReference>
<dbReference type="PANTHER" id="PTHR13999:SF31">
    <property type="entry name" value="IFITM1-RELATED"/>
    <property type="match status" value="1"/>
</dbReference>
<dbReference type="InterPro" id="IPR051517">
    <property type="entry name" value="IFITM_antiviral_protein"/>
</dbReference>
<reference evidence="8" key="1">
    <citation type="submission" date="2024-04" db="EMBL/GenBank/DDBJ databases">
        <title>Salinicola lusitanus LLJ914,a marine bacterium isolated from the Okinawa Trough.</title>
        <authorList>
            <person name="Li J."/>
        </authorList>
    </citation>
    <scope>NUCLEOTIDE SEQUENCE [LARGE SCALE GENOMIC DNA]</scope>
</reference>
<evidence type="ECO:0000256" key="2">
    <source>
        <dbReference type="ARBA" id="ARBA00006843"/>
    </source>
</evidence>
<evidence type="ECO:0000256" key="4">
    <source>
        <dbReference type="ARBA" id="ARBA00022989"/>
    </source>
</evidence>
<feature type="transmembrane region" description="Helical" evidence="6">
    <location>
        <begin position="85"/>
        <end position="107"/>
    </location>
</feature>
<organism evidence="7 8">
    <name type="scientific">Mugilogobius chulae</name>
    <name type="common">yellowstripe goby</name>
    <dbReference type="NCBI Taxonomy" id="88201"/>
    <lineage>
        <taxon>Eukaryota</taxon>
        <taxon>Metazoa</taxon>
        <taxon>Chordata</taxon>
        <taxon>Craniata</taxon>
        <taxon>Vertebrata</taxon>
        <taxon>Euteleostomi</taxon>
        <taxon>Actinopterygii</taxon>
        <taxon>Neopterygii</taxon>
        <taxon>Teleostei</taxon>
        <taxon>Neoteleostei</taxon>
        <taxon>Acanthomorphata</taxon>
        <taxon>Gobiaria</taxon>
        <taxon>Gobiiformes</taxon>
        <taxon>Gobioidei</taxon>
        <taxon>Gobiidae</taxon>
        <taxon>Gobionellinae</taxon>
        <taxon>Mugilogobius</taxon>
    </lineage>
</organism>
<name>A0AAW0NJ01_9GOBI</name>
<keyword evidence="3 6" id="KW-0812">Transmembrane</keyword>
<dbReference type="Pfam" id="PF04505">
    <property type="entry name" value="CD225"/>
    <property type="match status" value="2"/>
</dbReference>
<feature type="transmembrane region" description="Helical" evidence="6">
    <location>
        <begin position="214"/>
        <end position="234"/>
    </location>
</feature>
<dbReference type="AlphaFoldDB" id="A0AAW0NJ01"/>
<comment type="caution">
    <text evidence="7">The sequence shown here is derived from an EMBL/GenBank/DDBJ whole genome shotgun (WGS) entry which is preliminary data.</text>
</comment>
<evidence type="ECO:0000256" key="5">
    <source>
        <dbReference type="ARBA" id="ARBA00023136"/>
    </source>
</evidence>
<evidence type="ECO:0000313" key="8">
    <source>
        <dbReference type="Proteomes" id="UP001460270"/>
    </source>
</evidence>
<feature type="transmembrane region" description="Helical" evidence="6">
    <location>
        <begin position="35"/>
        <end position="55"/>
    </location>
</feature>
<evidence type="ECO:0000256" key="1">
    <source>
        <dbReference type="ARBA" id="ARBA00004370"/>
    </source>
</evidence>
<keyword evidence="5 6" id="KW-0472">Membrane</keyword>
<sequence length="242" mass="26811">MKILSGSLPAKENEEHVVMVEPQIITEKDLPQDHFIWSLICCIYFNFCCLGLAALHKSVKARDSKMVGNLAEAHRHGSRARTLNICSTVFFILFAVAAIIVYCFLFLNLGYREETFCTPTWDSLRLRWTSCDDGTACDGTACDGTACDGPTDKCESGGDAQRPHYLVSCQLHLRESLLPGLAALIHSVKARDRKVAGDIEAARTYGSKARTFNIISTVLLCICILLYIVVYAVVLSRARYHG</sequence>
<dbReference type="EMBL" id="JBBPFD010000016">
    <property type="protein sequence ID" value="KAK7893141.1"/>
    <property type="molecule type" value="Genomic_DNA"/>
</dbReference>
<comment type="subcellular location">
    <subcellularLocation>
        <location evidence="1">Membrane</location>
    </subcellularLocation>
</comment>